<dbReference type="GO" id="GO:0009736">
    <property type="term" value="P:cytokinin-activated signaling pathway"/>
    <property type="evidence" value="ECO:0007669"/>
    <property type="project" value="InterPro"/>
</dbReference>
<comment type="caution">
    <text evidence="6">The sequence shown here is derived from an EMBL/GenBank/DDBJ whole genome shotgun (WGS) entry which is preliminary data.</text>
</comment>
<dbReference type="SUPFAM" id="SSF52172">
    <property type="entry name" value="CheY-like"/>
    <property type="match status" value="1"/>
</dbReference>
<keyword evidence="3" id="KW-0804">Transcription</keyword>
<dbReference type="PANTHER" id="PTHR43874">
    <property type="entry name" value="TWO-COMPONENT RESPONSE REGULATOR"/>
    <property type="match status" value="1"/>
</dbReference>
<feature type="domain" description="Response regulatory" evidence="5">
    <location>
        <begin position="1"/>
        <end position="61"/>
    </location>
</feature>
<comment type="caution">
    <text evidence="4">Lacks conserved residue(s) required for the propagation of feature annotation.</text>
</comment>
<sequence>MPNMNGYELQNHINEEFRLPVILMYADSTSAELKEIQNGAVYVMLKPISIDEIKYIWQLSIWWQKKINGTAPSIREINNHSEENVNTLSSNGIYSGA</sequence>
<dbReference type="GO" id="GO:0000160">
    <property type="term" value="P:phosphorelay signal transduction system"/>
    <property type="evidence" value="ECO:0007669"/>
    <property type="project" value="UniProtKB-KW"/>
</dbReference>
<dbReference type="STRING" id="79200.A0A161ZIR6"/>
<dbReference type="PROSITE" id="PS50110">
    <property type="entry name" value="RESPONSE_REGULATORY"/>
    <property type="match status" value="1"/>
</dbReference>
<dbReference type="EMBL" id="LNRQ01000007">
    <property type="protein sequence ID" value="KZM86802.1"/>
    <property type="molecule type" value="Genomic_DNA"/>
</dbReference>
<dbReference type="AlphaFoldDB" id="A0A161ZIR6"/>
<evidence type="ECO:0000256" key="2">
    <source>
        <dbReference type="ARBA" id="ARBA00023015"/>
    </source>
</evidence>
<organism evidence="6">
    <name type="scientific">Daucus carota subsp. sativus</name>
    <name type="common">Carrot</name>
    <dbReference type="NCBI Taxonomy" id="79200"/>
    <lineage>
        <taxon>Eukaryota</taxon>
        <taxon>Viridiplantae</taxon>
        <taxon>Streptophyta</taxon>
        <taxon>Embryophyta</taxon>
        <taxon>Tracheophyta</taxon>
        <taxon>Spermatophyta</taxon>
        <taxon>Magnoliopsida</taxon>
        <taxon>eudicotyledons</taxon>
        <taxon>Gunneridae</taxon>
        <taxon>Pentapetalae</taxon>
        <taxon>asterids</taxon>
        <taxon>campanulids</taxon>
        <taxon>Apiales</taxon>
        <taxon>Apiaceae</taxon>
        <taxon>Apioideae</taxon>
        <taxon>Scandiceae</taxon>
        <taxon>Daucinae</taxon>
        <taxon>Daucus</taxon>
        <taxon>Daucus sect. Daucus</taxon>
    </lineage>
</organism>
<gene>
    <name evidence="6" type="ORF">DCAR_023936</name>
</gene>
<dbReference type="InterPro" id="IPR001789">
    <property type="entry name" value="Sig_transdc_resp-reg_receiver"/>
</dbReference>
<dbReference type="InterPro" id="IPR045279">
    <property type="entry name" value="ARR-like"/>
</dbReference>
<reference evidence="6" key="1">
    <citation type="journal article" date="2016" name="Nat. Genet.">
        <title>A high-quality carrot genome assembly provides new insights into carotenoid accumulation and asterid genome evolution.</title>
        <authorList>
            <person name="Iorizzo M."/>
            <person name="Ellison S."/>
            <person name="Senalik D."/>
            <person name="Zeng P."/>
            <person name="Satapoomin P."/>
            <person name="Huang J."/>
            <person name="Bowman M."/>
            <person name="Iovene M."/>
            <person name="Sanseverino W."/>
            <person name="Cavagnaro P."/>
            <person name="Yildiz M."/>
            <person name="Macko-Podgorni A."/>
            <person name="Moranska E."/>
            <person name="Grzebelus E."/>
            <person name="Grzebelus D."/>
            <person name="Ashrafi H."/>
            <person name="Zheng Z."/>
            <person name="Cheng S."/>
            <person name="Spooner D."/>
            <person name="Van Deynze A."/>
            <person name="Simon P."/>
        </authorList>
    </citation>
    <scope>NUCLEOTIDE SEQUENCE [LARGE SCALE GENOMIC DNA]</scope>
    <source>
        <tissue evidence="6">Leaf</tissue>
    </source>
</reference>
<protein>
    <recommendedName>
        <fullName evidence="5">Response regulatory domain-containing protein</fullName>
    </recommendedName>
</protein>
<dbReference type="Gene3D" id="3.40.50.2300">
    <property type="match status" value="1"/>
</dbReference>
<dbReference type="InterPro" id="IPR011006">
    <property type="entry name" value="CheY-like_superfamily"/>
</dbReference>
<evidence type="ECO:0000256" key="4">
    <source>
        <dbReference type="PROSITE-ProRule" id="PRU00169"/>
    </source>
</evidence>
<evidence type="ECO:0000259" key="5">
    <source>
        <dbReference type="PROSITE" id="PS50110"/>
    </source>
</evidence>
<evidence type="ECO:0000313" key="6">
    <source>
        <dbReference type="EMBL" id="KZM86802.1"/>
    </source>
</evidence>
<accession>A0A161ZIR6</accession>
<keyword evidence="1" id="KW-0902">Two-component regulatory system</keyword>
<keyword evidence="2" id="KW-0805">Transcription regulation</keyword>
<proteinExistence type="predicted"/>
<dbReference type="Gramene" id="KZM86802">
    <property type="protein sequence ID" value="KZM86802"/>
    <property type="gene ID" value="DCAR_023936"/>
</dbReference>
<evidence type="ECO:0000256" key="3">
    <source>
        <dbReference type="ARBA" id="ARBA00023163"/>
    </source>
</evidence>
<name>A0A161ZIR6_DAUCS</name>
<dbReference type="PANTHER" id="PTHR43874:SF19">
    <property type="entry name" value="RESPONSE REGULATOR 23-RELATED"/>
    <property type="match status" value="1"/>
</dbReference>
<evidence type="ECO:0000256" key="1">
    <source>
        <dbReference type="ARBA" id="ARBA00023012"/>
    </source>
</evidence>